<dbReference type="GO" id="GO:0003723">
    <property type="term" value="F:RNA binding"/>
    <property type="evidence" value="ECO:0007669"/>
    <property type="project" value="TreeGrafter"/>
</dbReference>
<dbReference type="PANTHER" id="PTHR10662">
    <property type="entry name" value="NUCLEAR RNA EXPORT FACTOR"/>
    <property type="match status" value="1"/>
</dbReference>
<dbReference type="Gene3D" id="3.10.450.50">
    <property type="match status" value="1"/>
</dbReference>
<dbReference type="CDD" id="cd14342">
    <property type="entry name" value="UBA_TAP-C"/>
    <property type="match status" value="1"/>
</dbReference>
<dbReference type="EMBL" id="ML995475">
    <property type="protein sequence ID" value="KAF2146939.1"/>
    <property type="molecule type" value="Genomic_DNA"/>
</dbReference>
<evidence type="ECO:0000259" key="13">
    <source>
        <dbReference type="PROSITE" id="PS51281"/>
    </source>
</evidence>
<evidence type="ECO:0000256" key="3">
    <source>
        <dbReference type="ARBA" id="ARBA00022448"/>
    </source>
</evidence>
<name>A0A6A6BS66_9PEZI</name>
<dbReference type="GO" id="GO:0005634">
    <property type="term" value="C:nucleus"/>
    <property type="evidence" value="ECO:0007669"/>
    <property type="project" value="UniProtKB-SubCell"/>
</dbReference>
<keyword evidence="15" id="KW-1185">Reference proteome</keyword>
<dbReference type="InterPro" id="IPR002075">
    <property type="entry name" value="NTF2_dom"/>
</dbReference>
<dbReference type="FunFam" id="3.80.10.10:FF:000296">
    <property type="entry name" value="mRNA export factor MEX67"/>
    <property type="match status" value="1"/>
</dbReference>
<feature type="compositionally biased region" description="Basic and acidic residues" evidence="11">
    <location>
        <begin position="25"/>
        <end position="44"/>
    </location>
</feature>
<dbReference type="PROSITE" id="PS51281">
    <property type="entry name" value="TAP_C"/>
    <property type="match status" value="1"/>
</dbReference>
<comment type="function">
    <text evidence="9">Involved in the export of mRNA from the nucleus to the cytoplasm.</text>
</comment>
<dbReference type="OrthoDB" id="25872at2759"/>
<dbReference type="Proteomes" id="UP000799438">
    <property type="component" value="Unassembled WGS sequence"/>
</dbReference>
<dbReference type="Pfam" id="PF24048">
    <property type="entry name" value="LRR_NXF1-5"/>
    <property type="match status" value="1"/>
</dbReference>
<evidence type="ECO:0000256" key="8">
    <source>
        <dbReference type="ARBA" id="ARBA00023242"/>
    </source>
</evidence>
<sequence length="644" mass="70878">MASAMKRGDPFGNRGSAAKKRHYNNRSDRDGDVLMDARPRDQNRIGKNKPRGGSGRGPSTRGNHNAAALERGVMRSVAAGEVIPKAPRPPPVGKKEIRISNLENNKASSDSDDKGVSSLIDFIQKRATNTMIKRGNRRITTNNPVRIKKYTVESDDAVVISVPSDEGAQILRMNGYQWAGKTLAIKEVGGRRSSSPTQQESAQTTQLRAALQSMLSRRYDPESKLLNLTNLGQDPDLNALGLFDMAVTQSKLFPALMKTCDDVFKTREEKREKFLSVTLANNELTSVAPVTTLAATFPDLKNLDLSNNKLNDLASLESWKRKFRHLDHLILSGNPIEQSIPDFNVEITKWYPSLRFLNNIQVRSDEEAARSGRGSKNPPPPVKGSTVNDPSGIAQTFVTNFVAGFDGDRNAILNTYYDGDSKFSFAVNSVSMRDPASTEAFTKAEWADYIKRSRNLKAITTLPARMSRIFTGVDQVRSAFETIPPTKHADLITEPQKWAIDCVPIQPVPDPTGQYPQGVSGLLVTLHGEYHEIDVSTGQSKKQRSFDRVFTLGPGGPTGVRVLNDALTLRAYGGFAMYQPEPEPTMDPQQAMLIAELSRVTGMNETYSKMCLENGNWDPQTALGLFEQAKPTLPAEAFVAAPPI</sequence>
<dbReference type="InterPro" id="IPR032710">
    <property type="entry name" value="NTF2-like_dom_sf"/>
</dbReference>
<evidence type="ECO:0000256" key="4">
    <source>
        <dbReference type="ARBA" id="ARBA00022490"/>
    </source>
</evidence>
<accession>A0A6A6BS66</accession>
<dbReference type="AlphaFoldDB" id="A0A6A6BS66"/>
<keyword evidence="3" id="KW-0813">Transport</keyword>
<dbReference type="InterPro" id="IPR005637">
    <property type="entry name" value="TAP_C_dom"/>
</dbReference>
<evidence type="ECO:0000256" key="10">
    <source>
        <dbReference type="ARBA" id="ARBA00069694"/>
    </source>
</evidence>
<evidence type="ECO:0000256" key="7">
    <source>
        <dbReference type="ARBA" id="ARBA00022816"/>
    </source>
</evidence>
<dbReference type="SUPFAM" id="SSF54427">
    <property type="entry name" value="NTF2-like"/>
    <property type="match status" value="1"/>
</dbReference>
<evidence type="ECO:0000256" key="2">
    <source>
        <dbReference type="ARBA" id="ARBA00009285"/>
    </source>
</evidence>
<dbReference type="Gene3D" id="1.10.8.10">
    <property type="entry name" value="DNA helicase RuvA subunit, C-terminal domain"/>
    <property type="match status" value="1"/>
</dbReference>
<evidence type="ECO:0000259" key="12">
    <source>
        <dbReference type="PROSITE" id="PS50177"/>
    </source>
</evidence>
<dbReference type="InterPro" id="IPR032675">
    <property type="entry name" value="LRR_dom_sf"/>
</dbReference>
<evidence type="ECO:0000256" key="6">
    <source>
        <dbReference type="ARBA" id="ARBA00022737"/>
    </source>
</evidence>
<dbReference type="PROSITE" id="PS50177">
    <property type="entry name" value="NTF2_DOMAIN"/>
    <property type="match status" value="1"/>
</dbReference>
<keyword evidence="4" id="KW-0963">Cytoplasm</keyword>
<keyword evidence="7" id="KW-0509">mRNA transport</keyword>
<evidence type="ECO:0000256" key="5">
    <source>
        <dbReference type="ARBA" id="ARBA00022614"/>
    </source>
</evidence>
<comment type="subcellular location">
    <subcellularLocation>
        <location evidence="1">Nucleus</location>
    </subcellularLocation>
</comment>
<dbReference type="InterPro" id="IPR057125">
    <property type="entry name" value="NXF1/2/3/5-like_LRR"/>
</dbReference>
<dbReference type="InterPro" id="IPR001611">
    <property type="entry name" value="Leu-rich_rpt"/>
</dbReference>
<dbReference type="Gene3D" id="3.80.10.10">
    <property type="entry name" value="Ribonuclease Inhibitor"/>
    <property type="match status" value="1"/>
</dbReference>
<dbReference type="PROSITE" id="PS51450">
    <property type="entry name" value="LRR"/>
    <property type="match status" value="1"/>
</dbReference>
<keyword evidence="6" id="KW-0677">Repeat</keyword>
<evidence type="ECO:0000256" key="9">
    <source>
        <dbReference type="ARBA" id="ARBA00055253"/>
    </source>
</evidence>
<dbReference type="InterPro" id="IPR009060">
    <property type="entry name" value="UBA-like_sf"/>
</dbReference>
<dbReference type="InterPro" id="IPR030217">
    <property type="entry name" value="NXF_fam"/>
</dbReference>
<reference evidence="14" key="1">
    <citation type="journal article" date="2020" name="Stud. Mycol.">
        <title>101 Dothideomycetes genomes: a test case for predicting lifestyles and emergence of pathogens.</title>
        <authorList>
            <person name="Haridas S."/>
            <person name="Albert R."/>
            <person name="Binder M."/>
            <person name="Bloem J."/>
            <person name="Labutti K."/>
            <person name="Salamov A."/>
            <person name="Andreopoulos B."/>
            <person name="Baker S."/>
            <person name="Barry K."/>
            <person name="Bills G."/>
            <person name="Bluhm B."/>
            <person name="Cannon C."/>
            <person name="Castanera R."/>
            <person name="Culley D."/>
            <person name="Daum C."/>
            <person name="Ezra D."/>
            <person name="Gonzalez J."/>
            <person name="Henrissat B."/>
            <person name="Kuo A."/>
            <person name="Liang C."/>
            <person name="Lipzen A."/>
            <person name="Lutzoni F."/>
            <person name="Magnuson J."/>
            <person name="Mondo S."/>
            <person name="Nolan M."/>
            <person name="Ohm R."/>
            <person name="Pangilinan J."/>
            <person name="Park H.-J."/>
            <person name="Ramirez L."/>
            <person name="Alfaro M."/>
            <person name="Sun H."/>
            <person name="Tritt A."/>
            <person name="Yoshinaga Y."/>
            <person name="Zwiers L.-H."/>
            <person name="Turgeon B."/>
            <person name="Goodwin S."/>
            <person name="Spatafora J."/>
            <person name="Crous P."/>
            <person name="Grigoriev I."/>
        </authorList>
    </citation>
    <scope>NUCLEOTIDE SEQUENCE</scope>
    <source>
        <strain evidence="14">CBS 121167</strain>
    </source>
</reference>
<dbReference type="Pfam" id="PF22602">
    <property type="entry name" value="NXF_NTF2"/>
    <property type="match status" value="1"/>
</dbReference>
<dbReference type="RefSeq" id="XP_033402647.1">
    <property type="nucleotide sequence ID" value="XM_033547069.1"/>
</dbReference>
<feature type="domain" description="TAP-C" evidence="13">
    <location>
        <begin position="588"/>
        <end position="641"/>
    </location>
</feature>
<dbReference type="SUPFAM" id="SSF52058">
    <property type="entry name" value="L domain-like"/>
    <property type="match status" value="1"/>
</dbReference>
<keyword evidence="5" id="KW-0433">Leucine-rich repeat</keyword>
<comment type="similarity">
    <text evidence="2">Belongs to the NXF family.</text>
</comment>
<feature type="region of interest" description="Disordered" evidence="11">
    <location>
        <begin position="1"/>
        <end position="64"/>
    </location>
</feature>
<dbReference type="GO" id="GO:0016973">
    <property type="term" value="P:poly(A)+ mRNA export from nucleus"/>
    <property type="evidence" value="ECO:0007669"/>
    <property type="project" value="TreeGrafter"/>
</dbReference>
<evidence type="ECO:0000256" key="11">
    <source>
        <dbReference type="SAM" id="MobiDB-lite"/>
    </source>
</evidence>
<dbReference type="GeneID" id="54304576"/>
<gene>
    <name evidence="14" type="ORF">K452DRAFT_72949</name>
</gene>
<protein>
    <recommendedName>
        <fullName evidence="10">mRNA export factor MEX67</fullName>
    </recommendedName>
</protein>
<evidence type="ECO:0000256" key="1">
    <source>
        <dbReference type="ARBA" id="ARBA00004123"/>
    </source>
</evidence>
<keyword evidence="8" id="KW-0539">Nucleus</keyword>
<feature type="domain" description="NTF2" evidence="12">
    <location>
        <begin position="393"/>
        <end position="569"/>
    </location>
</feature>
<dbReference type="SUPFAM" id="SSF46934">
    <property type="entry name" value="UBA-like"/>
    <property type="match status" value="1"/>
</dbReference>
<evidence type="ECO:0000313" key="14">
    <source>
        <dbReference type="EMBL" id="KAF2146939.1"/>
    </source>
</evidence>
<dbReference type="InterPro" id="IPR018222">
    <property type="entry name" value="Nuclear_transport_factor_2_euk"/>
</dbReference>
<feature type="region of interest" description="Disordered" evidence="11">
    <location>
        <begin position="366"/>
        <end position="390"/>
    </location>
</feature>
<dbReference type="PANTHER" id="PTHR10662:SF22">
    <property type="entry name" value="NUCLEAR RNA EXPORT FACTOR 1"/>
    <property type="match status" value="1"/>
</dbReference>
<evidence type="ECO:0000313" key="15">
    <source>
        <dbReference type="Proteomes" id="UP000799438"/>
    </source>
</evidence>
<dbReference type="Pfam" id="PF03943">
    <property type="entry name" value="TAP_C"/>
    <property type="match status" value="1"/>
</dbReference>
<dbReference type="SMART" id="SM00804">
    <property type="entry name" value="TAP_C"/>
    <property type="match status" value="1"/>
</dbReference>
<proteinExistence type="inferred from homology"/>
<organism evidence="14 15">
    <name type="scientific">Aplosporella prunicola CBS 121167</name>
    <dbReference type="NCBI Taxonomy" id="1176127"/>
    <lineage>
        <taxon>Eukaryota</taxon>
        <taxon>Fungi</taxon>
        <taxon>Dikarya</taxon>
        <taxon>Ascomycota</taxon>
        <taxon>Pezizomycotina</taxon>
        <taxon>Dothideomycetes</taxon>
        <taxon>Dothideomycetes incertae sedis</taxon>
        <taxon>Botryosphaeriales</taxon>
        <taxon>Aplosporellaceae</taxon>
        <taxon>Aplosporella</taxon>
    </lineage>
</organism>